<dbReference type="InterPro" id="IPR005000">
    <property type="entry name" value="Aldolase/citrate-lyase_domain"/>
</dbReference>
<protein>
    <submittedName>
        <fullName evidence="5">Aldolase</fullName>
    </submittedName>
</protein>
<dbReference type="Proteomes" id="UP001315686">
    <property type="component" value="Unassembled WGS sequence"/>
</dbReference>
<name>A0AAP2CRN3_9RHOB</name>
<feature type="domain" description="HpcH/HpaI aldolase/citrate lyase" evidence="4">
    <location>
        <begin position="18"/>
        <end position="237"/>
    </location>
</feature>
<keyword evidence="3" id="KW-0456">Lyase</keyword>
<gene>
    <name evidence="5" type="ORF">IV417_15075</name>
</gene>
<comment type="similarity">
    <text evidence="1">Belongs to the HpcH/HpaI aldolase family.</text>
</comment>
<sequence length="259" mass="27335">MMKSGLRQRMLAAERLSGTFIRTPGHEVVEVMSKSRLDFICLDAEHAAFDRGRMDAALAVATARGMETLVRVPSGRAEVILGALDSGACGIVVPHVDSAEKAAEVARAARYGPGGRGFAGATRWGGLGGASMAELIEKSAQETVVIAQIEEASGLEACEEIAATPGIDALFIGPSDLSINLGKTDMNSPELRAAYERVGRACRAHGKCFVTWVPNAQMAVQWHRFGVTMFLVGSELTWMLAGANAAVEDIASLPNTGYA</sequence>
<dbReference type="RefSeq" id="WP_327794931.1">
    <property type="nucleotide sequence ID" value="NZ_JADQAZ010000003.1"/>
</dbReference>
<dbReference type="InterPro" id="IPR040442">
    <property type="entry name" value="Pyrv_kinase-like_dom_sf"/>
</dbReference>
<dbReference type="PANTHER" id="PTHR30502:SF0">
    <property type="entry name" value="PHOSPHOENOLPYRUVATE CARBOXYLASE FAMILY PROTEIN"/>
    <property type="match status" value="1"/>
</dbReference>
<evidence type="ECO:0000256" key="1">
    <source>
        <dbReference type="ARBA" id="ARBA00005568"/>
    </source>
</evidence>
<evidence type="ECO:0000256" key="2">
    <source>
        <dbReference type="ARBA" id="ARBA00022723"/>
    </source>
</evidence>
<dbReference type="Gene3D" id="3.20.20.60">
    <property type="entry name" value="Phosphoenolpyruvate-binding domains"/>
    <property type="match status" value="1"/>
</dbReference>
<dbReference type="SUPFAM" id="SSF51621">
    <property type="entry name" value="Phosphoenolpyruvate/pyruvate domain"/>
    <property type="match status" value="1"/>
</dbReference>
<evidence type="ECO:0000256" key="3">
    <source>
        <dbReference type="ARBA" id="ARBA00023239"/>
    </source>
</evidence>
<keyword evidence="2" id="KW-0479">Metal-binding</keyword>
<dbReference type="GO" id="GO:0016832">
    <property type="term" value="F:aldehyde-lyase activity"/>
    <property type="evidence" value="ECO:0007669"/>
    <property type="project" value="TreeGrafter"/>
</dbReference>
<dbReference type="EMBL" id="JADQAZ010000003">
    <property type="protein sequence ID" value="MBT0958710.1"/>
    <property type="molecule type" value="Genomic_DNA"/>
</dbReference>
<dbReference type="Pfam" id="PF03328">
    <property type="entry name" value="HpcH_HpaI"/>
    <property type="match status" value="1"/>
</dbReference>
<dbReference type="GO" id="GO:0005737">
    <property type="term" value="C:cytoplasm"/>
    <property type="evidence" value="ECO:0007669"/>
    <property type="project" value="TreeGrafter"/>
</dbReference>
<evidence type="ECO:0000313" key="6">
    <source>
        <dbReference type="Proteomes" id="UP001315686"/>
    </source>
</evidence>
<proteinExistence type="inferred from homology"/>
<organism evidence="5 6">
    <name type="scientific">Harenicola maris</name>
    <dbReference type="NCBI Taxonomy" id="2841044"/>
    <lineage>
        <taxon>Bacteria</taxon>
        <taxon>Pseudomonadati</taxon>
        <taxon>Pseudomonadota</taxon>
        <taxon>Alphaproteobacteria</taxon>
        <taxon>Rhodobacterales</taxon>
        <taxon>Paracoccaceae</taxon>
        <taxon>Harenicola</taxon>
    </lineage>
</organism>
<dbReference type="InterPro" id="IPR050251">
    <property type="entry name" value="HpcH-HpaI_aldolase"/>
</dbReference>
<evidence type="ECO:0000259" key="4">
    <source>
        <dbReference type="Pfam" id="PF03328"/>
    </source>
</evidence>
<dbReference type="InterPro" id="IPR015813">
    <property type="entry name" value="Pyrv/PenolPyrv_kinase-like_dom"/>
</dbReference>
<reference evidence="5 6" key="1">
    <citation type="journal article" date="2021" name="Arch. Microbiol.">
        <title>Harenicola maris gen. nov., sp. nov. isolated from the Sea of Japan shallow sediments.</title>
        <authorList>
            <person name="Romanenko L.A."/>
            <person name="Kurilenko V.V."/>
            <person name="Chernysheva N.Y."/>
            <person name="Tekutyeva L.A."/>
            <person name="Velansky P.V."/>
            <person name="Svetashev V.I."/>
            <person name="Isaeva M.P."/>
        </authorList>
    </citation>
    <scope>NUCLEOTIDE SEQUENCE [LARGE SCALE GENOMIC DNA]</scope>
    <source>
        <strain evidence="5 6">KMM 3653</strain>
    </source>
</reference>
<dbReference type="GO" id="GO:0046872">
    <property type="term" value="F:metal ion binding"/>
    <property type="evidence" value="ECO:0007669"/>
    <property type="project" value="UniProtKB-KW"/>
</dbReference>
<keyword evidence="6" id="KW-1185">Reference proteome</keyword>
<dbReference type="PANTHER" id="PTHR30502">
    <property type="entry name" value="2-KETO-3-DEOXY-L-RHAMNONATE ALDOLASE"/>
    <property type="match status" value="1"/>
</dbReference>
<comment type="caution">
    <text evidence="5">The sequence shown here is derived from an EMBL/GenBank/DDBJ whole genome shotgun (WGS) entry which is preliminary data.</text>
</comment>
<accession>A0AAP2CRN3</accession>
<evidence type="ECO:0000313" key="5">
    <source>
        <dbReference type="EMBL" id="MBT0958710.1"/>
    </source>
</evidence>
<dbReference type="AlphaFoldDB" id="A0AAP2CRN3"/>